<comment type="similarity">
    <text evidence="6">Belongs to the UvrC family.</text>
</comment>
<dbReference type="Pfam" id="PF08459">
    <property type="entry name" value="UvrC_RNaseH_dom"/>
    <property type="match status" value="1"/>
</dbReference>
<dbReference type="Pfam" id="PF02151">
    <property type="entry name" value="UVR"/>
    <property type="match status" value="1"/>
</dbReference>
<dbReference type="SMART" id="SM00278">
    <property type="entry name" value="HhH1"/>
    <property type="match status" value="2"/>
</dbReference>
<evidence type="ECO:0000313" key="12">
    <source>
        <dbReference type="Proteomes" id="UP001235720"/>
    </source>
</evidence>
<dbReference type="InterPro" id="IPR000305">
    <property type="entry name" value="GIY-YIG_endonuc"/>
</dbReference>
<dbReference type="Pfam" id="PF01541">
    <property type="entry name" value="GIY-YIG"/>
    <property type="match status" value="1"/>
</dbReference>
<comment type="function">
    <text evidence="6">The UvrABC repair system catalyzes the recognition and processing of DNA lesions. UvrC both incises the 5' and 3' sides of the lesion. The N-terminal half is responsible for the 3' incision and the C-terminal half is responsible for the 5' incision.</text>
</comment>
<gene>
    <name evidence="6 11" type="primary">uvrC</name>
    <name evidence="11" type="ORF">QUG98_09650</name>
</gene>
<comment type="subcellular location">
    <subcellularLocation>
        <location evidence="6">Cytoplasm</location>
    </subcellularLocation>
</comment>
<feature type="region of interest" description="Disordered" evidence="7">
    <location>
        <begin position="629"/>
        <end position="720"/>
    </location>
</feature>
<dbReference type="InterPro" id="IPR004791">
    <property type="entry name" value="UvrC"/>
</dbReference>
<dbReference type="SUPFAM" id="SSF82771">
    <property type="entry name" value="GIY-YIG endonuclease"/>
    <property type="match status" value="1"/>
</dbReference>
<evidence type="ECO:0000259" key="9">
    <source>
        <dbReference type="PROSITE" id="PS50164"/>
    </source>
</evidence>
<evidence type="ECO:0000256" key="6">
    <source>
        <dbReference type="HAMAP-Rule" id="MF_00203"/>
    </source>
</evidence>
<evidence type="ECO:0000256" key="2">
    <source>
        <dbReference type="ARBA" id="ARBA00022763"/>
    </source>
</evidence>
<keyword evidence="5 6" id="KW-0234">DNA repair</keyword>
<dbReference type="Gene3D" id="4.10.860.10">
    <property type="entry name" value="UVR domain"/>
    <property type="match status" value="1"/>
</dbReference>
<dbReference type="PANTHER" id="PTHR30562:SF1">
    <property type="entry name" value="UVRABC SYSTEM PROTEIN C"/>
    <property type="match status" value="1"/>
</dbReference>
<dbReference type="PROSITE" id="PS50164">
    <property type="entry name" value="GIY_YIG"/>
    <property type="match status" value="1"/>
</dbReference>
<dbReference type="InterPro" id="IPR050066">
    <property type="entry name" value="UvrABC_protein_C"/>
</dbReference>
<proteinExistence type="inferred from homology"/>
<dbReference type="PROSITE" id="PS50165">
    <property type="entry name" value="UVRC"/>
    <property type="match status" value="1"/>
</dbReference>
<dbReference type="HAMAP" id="MF_00203">
    <property type="entry name" value="UvrC"/>
    <property type="match status" value="1"/>
</dbReference>
<dbReference type="InterPro" id="IPR036876">
    <property type="entry name" value="UVR_dom_sf"/>
</dbReference>
<dbReference type="CDD" id="cd10434">
    <property type="entry name" value="GIY-YIG_UvrC_Cho"/>
    <property type="match status" value="1"/>
</dbReference>
<evidence type="ECO:0000259" key="8">
    <source>
        <dbReference type="PROSITE" id="PS50151"/>
    </source>
</evidence>
<comment type="subunit">
    <text evidence="6">Interacts with UvrB in an incision complex.</text>
</comment>
<dbReference type="RefSeq" id="WP_289470318.1">
    <property type="nucleotide sequence ID" value="NZ_JAUCMM010000005.1"/>
</dbReference>
<sequence>MADTVSWRPKAGEIPTDPGVYRWRDEAGRVLYVGKAKNLRARLSNYFAPLPTLHERTRRMVLTARSVEWTTVGSEIEALQLEYTWIKEFDPPFNVKFRDDKSYPYMAITLGEESPRVMVTRNRKIKGAKYFGPYPKIWAVHDTIDLMIKVFPIRTCSDSSYKKAMQTGKPCFPGQIGKCGGPCSQKVTIAEHRAIVEEFVRFMGSYDRRVITTLRQRMAAAADAMDYEQAAKYRDQVGALEAVLEKSAVVLRDSVDLDLFGVAEDELAAAVQLFSVRGGRIRGVRGWVVDKELDISTGDLVEQIVQGQYATSDDVPREVVVPELPEDAEALQQWLSERRGGRGTKLSTAQRGDRAGLARTAAQNAAQALMLYKTKRSADYTTRSAALADIQDALGMTEAPLRMECYDISHLQGTNVVASMVVFEDGLPRKDQYRRYTIAETTDDTDSMYQVLSRRLARLDEDASVPDVADATSDEVVEGTKPTKRFAYRPQLLIVDGGQPQVQAAKRAMDEAGVHDIALVGIAKRLEELWLPDDDFPVIMPRNSEALFLIQRIRDEAHRFAITHQRTRRKRDVRSQLSEIPGLGPTRVNALLKHFGSVARLREATAEQIAEVNGVGPATAAAVVTKLAQTPRSAPEASAPEASAPEASAPDTDASDTDAPRSAPGVGASSASAPEPATAVGPDERGATDVAERSRASRPVAPTGPVRVPAVSDDGPSRPR</sequence>
<feature type="domain" description="UVR" evidence="8">
    <location>
        <begin position="208"/>
        <end position="243"/>
    </location>
</feature>
<dbReference type="Gene3D" id="3.40.1440.10">
    <property type="entry name" value="GIY-YIG endonuclease"/>
    <property type="match status" value="1"/>
</dbReference>
<dbReference type="InterPro" id="IPR001162">
    <property type="entry name" value="UvrC_RNase_H_dom"/>
</dbReference>
<dbReference type="NCBIfam" id="NF001824">
    <property type="entry name" value="PRK00558.1-5"/>
    <property type="match status" value="1"/>
</dbReference>
<evidence type="ECO:0000259" key="10">
    <source>
        <dbReference type="PROSITE" id="PS50165"/>
    </source>
</evidence>
<evidence type="ECO:0000256" key="1">
    <source>
        <dbReference type="ARBA" id="ARBA00022490"/>
    </source>
</evidence>
<evidence type="ECO:0000256" key="5">
    <source>
        <dbReference type="ARBA" id="ARBA00023204"/>
    </source>
</evidence>
<dbReference type="NCBIfam" id="TIGR00194">
    <property type="entry name" value="uvrC"/>
    <property type="match status" value="1"/>
</dbReference>
<keyword evidence="1 6" id="KW-0963">Cytoplasm</keyword>
<dbReference type="Gene3D" id="3.30.420.340">
    <property type="entry name" value="UvrC, RNAse H endonuclease domain"/>
    <property type="match status" value="1"/>
</dbReference>
<feature type="domain" description="UvrC family homology region profile" evidence="10">
    <location>
        <begin position="259"/>
        <end position="509"/>
    </location>
</feature>
<dbReference type="GO" id="GO:0016787">
    <property type="term" value="F:hydrolase activity"/>
    <property type="evidence" value="ECO:0007669"/>
    <property type="project" value="UniProtKB-KW"/>
</dbReference>
<dbReference type="SUPFAM" id="SSF47781">
    <property type="entry name" value="RuvA domain 2-like"/>
    <property type="match status" value="1"/>
</dbReference>
<protein>
    <recommendedName>
        <fullName evidence="6">UvrABC system protein C</fullName>
        <shortName evidence="6">Protein UvrC</shortName>
    </recommendedName>
    <alternativeName>
        <fullName evidence="6">Excinuclease ABC subunit C</fullName>
    </alternativeName>
</protein>
<keyword evidence="4 6" id="KW-0267">Excision nuclease</keyword>
<feature type="domain" description="GIY-YIG" evidence="9">
    <location>
        <begin position="16"/>
        <end position="95"/>
    </location>
</feature>
<evidence type="ECO:0000256" key="3">
    <source>
        <dbReference type="ARBA" id="ARBA00022769"/>
    </source>
</evidence>
<keyword evidence="3 6" id="KW-0228">DNA excision</keyword>
<dbReference type="InterPro" id="IPR047296">
    <property type="entry name" value="GIY-YIG_UvrC_Cho"/>
</dbReference>
<dbReference type="InterPro" id="IPR003583">
    <property type="entry name" value="Hlx-hairpin-Hlx_DNA-bd_motif"/>
</dbReference>
<dbReference type="Gene3D" id="1.10.150.20">
    <property type="entry name" value="5' to 3' exonuclease, C-terminal subdomain"/>
    <property type="match status" value="1"/>
</dbReference>
<keyword evidence="2 6" id="KW-0227">DNA damage</keyword>
<feature type="compositionally biased region" description="Low complexity" evidence="7">
    <location>
        <begin position="629"/>
        <end position="652"/>
    </location>
</feature>
<feature type="compositionally biased region" description="Low complexity" evidence="7">
    <location>
        <begin position="660"/>
        <end position="679"/>
    </location>
</feature>
<dbReference type="InterPro" id="IPR001943">
    <property type="entry name" value="UVR_dom"/>
</dbReference>
<evidence type="ECO:0000256" key="7">
    <source>
        <dbReference type="SAM" id="MobiDB-lite"/>
    </source>
</evidence>
<name>A0ABT7TGK7_9MICO</name>
<dbReference type="Pfam" id="PF14520">
    <property type="entry name" value="HHH_5"/>
    <property type="match status" value="1"/>
</dbReference>
<dbReference type="InterPro" id="IPR035901">
    <property type="entry name" value="GIY-YIG_endonuc_sf"/>
</dbReference>
<dbReference type="PROSITE" id="PS50151">
    <property type="entry name" value="UVR"/>
    <property type="match status" value="1"/>
</dbReference>
<dbReference type="PANTHER" id="PTHR30562">
    <property type="entry name" value="UVRC/OXIDOREDUCTASE"/>
    <property type="match status" value="1"/>
</dbReference>
<keyword evidence="6" id="KW-0742">SOS response</keyword>
<accession>A0ABT7TGK7</accession>
<evidence type="ECO:0000313" key="11">
    <source>
        <dbReference type="EMBL" id="MDM7888718.1"/>
    </source>
</evidence>
<dbReference type="Pfam" id="PF22920">
    <property type="entry name" value="UvrC_RNaseH"/>
    <property type="match status" value="1"/>
</dbReference>
<comment type="caution">
    <text evidence="11">The sequence shown here is derived from an EMBL/GenBank/DDBJ whole genome shotgun (WGS) entry which is preliminary data.</text>
</comment>
<keyword evidence="12" id="KW-1185">Reference proteome</keyword>
<organism evidence="11 12">
    <name type="scientific">Curtobacterium subtropicum</name>
    <dbReference type="NCBI Taxonomy" id="3055138"/>
    <lineage>
        <taxon>Bacteria</taxon>
        <taxon>Bacillati</taxon>
        <taxon>Actinomycetota</taxon>
        <taxon>Actinomycetes</taxon>
        <taxon>Micrococcales</taxon>
        <taxon>Microbacteriaceae</taxon>
        <taxon>Curtobacterium</taxon>
    </lineage>
</organism>
<dbReference type="SMART" id="SM00465">
    <property type="entry name" value="GIYc"/>
    <property type="match status" value="1"/>
</dbReference>
<dbReference type="SUPFAM" id="SSF46600">
    <property type="entry name" value="C-terminal UvrC-binding domain of UvrB"/>
    <property type="match status" value="1"/>
</dbReference>
<reference evidence="11 12" key="1">
    <citation type="submission" date="2023-06" db="EMBL/GenBank/DDBJ databases">
        <authorList>
            <person name="Feng G."/>
            <person name="Li J."/>
            <person name="Zhu H."/>
        </authorList>
    </citation>
    <scope>NUCLEOTIDE SEQUENCE [LARGE SCALE GENOMIC DNA]</scope>
    <source>
        <strain evidence="11 12">RHCJP20</strain>
    </source>
</reference>
<dbReference type="EMBL" id="JAUCMM010000005">
    <property type="protein sequence ID" value="MDM7888718.1"/>
    <property type="molecule type" value="Genomic_DNA"/>
</dbReference>
<feature type="compositionally biased region" description="Basic and acidic residues" evidence="7">
    <location>
        <begin position="682"/>
        <end position="695"/>
    </location>
</feature>
<dbReference type="InterPro" id="IPR010994">
    <property type="entry name" value="RuvA_2-like"/>
</dbReference>
<dbReference type="Proteomes" id="UP001235720">
    <property type="component" value="Unassembled WGS sequence"/>
</dbReference>
<evidence type="ECO:0000256" key="4">
    <source>
        <dbReference type="ARBA" id="ARBA00022881"/>
    </source>
</evidence>
<keyword evidence="11" id="KW-0378">Hydrolase</keyword>
<dbReference type="InterPro" id="IPR038476">
    <property type="entry name" value="UvrC_RNase_H_dom_sf"/>
</dbReference>